<gene>
    <name evidence="4" type="ORF">LCGC14_2535340</name>
</gene>
<comment type="caution">
    <text evidence="4">The sequence shown here is derived from an EMBL/GenBank/DDBJ whole genome shotgun (WGS) entry which is preliminary data.</text>
</comment>
<dbReference type="AlphaFoldDB" id="A0A0F9ASA6"/>
<accession>A0A0F9ASA6</accession>
<protein>
    <recommendedName>
        <fullName evidence="3">Type II secretion system protein GspG C-terminal domain-containing protein</fullName>
    </recommendedName>
</protein>
<evidence type="ECO:0000259" key="3">
    <source>
        <dbReference type="Pfam" id="PF08334"/>
    </source>
</evidence>
<feature type="coiled-coil region" evidence="1">
    <location>
        <begin position="101"/>
        <end position="128"/>
    </location>
</feature>
<feature type="non-terminal residue" evidence="4">
    <location>
        <position position="1"/>
    </location>
</feature>
<evidence type="ECO:0000256" key="1">
    <source>
        <dbReference type="SAM" id="Coils"/>
    </source>
</evidence>
<dbReference type="SUPFAM" id="SSF54523">
    <property type="entry name" value="Pili subunits"/>
    <property type="match status" value="1"/>
</dbReference>
<keyword evidence="1" id="KW-0175">Coiled coil</keyword>
<reference evidence="4" key="1">
    <citation type="journal article" date="2015" name="Nature">
        <title>Complex archaea that bridge the gap between prokaryotes and eukaryotes.</title>
        <authorList>
            <person name="Spang A."/>
            <person name="Saw J.H."/>
            <person name="Jorgensen S.L."/>
            <person name="Zaremba-Niedzwiedzka K."/>
            <person name="Martijn J."/>
            <person name="Lind A.E."/>
            <person name="van Eijk R."/>
            <person name="Schleper C."/>
            <person name="Guy L."/>
            <person name="Ettema T.J."/>
        </authorList>
    </citation>
    <scope>NUCLEOTIDE SEQUENCE</scope>
</reference>
<name>A0A0F9ASA6_9ZZZZ</name>
<proteinExistence type="predicted"/>
<evidence type="ECO:0000256" key="2">
    <source>
        <dbReference type="SAM" id="MobiDB-lite"/>
    </source>
</evidence>
<dbReference type="InterPro" id="IPR045584">
    <property type="entry name" value="Pilin-like"/>
</dbReference>
<dbReference type="Gene3D" id="3.30.700.10">
    <property type="entry name" value="Glycoprotein, Type 4 Pilin"/>
    <property type="match status" value="1"/>
</dbReference>
<dbReference type="EMBL" id="LAZR01041238">
    <property type="protein sequence ID" value="KKL12479.1"/>
    <property type="molecule type" value="Genomic_DNA"/>
</dbReference>
<dbReference type="Pfam" id="PF08334">
    <property type="entry name" value="T2SSG"/>
    <property type="match status" value="1"/>
</dbReference>
<dbReference type="InterPro" id="IPR013545">
    <property type="entry name" value="T2SS_protein-GspG_C"/>
</dbReference>
<evidence type="ECO:0000313" key="4">
    <source>
        <dbReference type="EMBL" id="KKL12479.1"/>
    </source>
</evidence>
<feature type="domain" description="Type II secretion system protein GspG C-terminal" evidence="3">
    <location>
        <begin position="218"/>
        <end position="276"/>
    </location>
</feature>
<organism evidence="4">
    <name type="scientific">marine sediment metagenome</name>
    <dbReference type="NCBI Taxonomy" id="412755"/>
    <lineage>
        <taxon>unclassified sequences</taxon>
        <taxon>metagenomes</taxon>
        <taxon>ecological metagenomes</taxon>
    </lineage>
</organism>
<sequence>MNELKNSMAGRASAAESGDMTAYSTAMRESGKITEQLEILTRASDLAGREIARALSVRQLRISLEDFSPDGIIKQMQALKKPGQIVSKKEKAAAVKTSGELMATRDKLENIEQTLRDEDAAKEATEADAVLKSIKKRGRIGQKIQEKARADREQIKKALRDMGHQVHDITGVTIEGTYLIGRLGVSYIQEGAGSLVEVFERLRDDMPGLDLTQQDVNKALITKNPKDKVKKSPAGIPTDRWGNELQYTSDGKSFTIISYGADGKPGGTGFDKDIKSGERYYEKKYYEHELKSE</sequence>
<feature type="region of interest" description="Disordered" evidence="2">
    <location>
        <begin position="1"/>
        <end position="23"/>
    </location>
</feature>